<dbReference type="SUPFAM" id="SSF53807">
    <property type="entry name" value="Helical backbone' metal receptor"/>
    <property type="match status" value="1"/>
</dbReference>
<dbReference type="Proteomes" id="UP001595823">
    <property type="component" value="Unassembled WGS sequence"/>
</dbReference>
<dbReference type="PROSITE" id="PS50983">
    <property type="entry name" value="FE_B12_PBP"/>
    <property type="match status" value="1"/>
</dbReference>
<dbReference type="RefSeq" id="WP_380618650.1">
    <property type="nucleotide sequence ID" value="NZ_JBHSDK010000008.1"/>
</dbReference>
<organism evidence="4 5">
    <name type="scientific">Salininema proteolyticum</name>
    <dbReference type="NCBI Taxonomy" id="1607685"/>
    <lineage>
        <taxon>Bacteria</taxon>
        <taxon>Bacillati</taxon>
        <taxon>Actinomycetota</taxon>
        <taxon>Actinomycetes</taxon>
        <taxon>Glycomycetales</taxon>
        <taxon>Glycomycetaceae</taxon>
        <taxon>Salininema</taxon>
    </lineage>
</organism>
<evidence type="ECO:0000313" key="4">
    <source>
        <dbReference type="EMBL" id="MFC4334698.1"/>
    </source>
</evidence>
<dbReference type="Pfam" id="PF01497">
    <property type="entry name" value="Peripla_BP_2"/>
    <property type="match status" value="1"/>
</dbReference>
<keyword evidence="5" id="KW-1185">Reference proteome</keyword>
<sequence length="332" mass="34982">MTKTRTRPLLTARPLRLRAIPGAAAALALLALTACSDSEPGGSTHAAAAVDNCGFDVSVDSPPERAITMNQAATEIMLALGLEDRMVGTAYMDDEIHPDLAEAYESVPVLSEAYPSKESVYDKEPDFVYGSYPSAFEDEAAGGRDELDGLGIASYLSPAGCAEEETSLDDVRTEILQIADVFGVPERGEELVAEQEATVAEAAESLKDADLSVMWWDNATDVPSVGACCGAPAAIMDELGVDNAFGDVEGKWGDVTWESVVDRDPDVIVVVDAEWSPAAEKIEHLESDPALRSLDAVKEGRVVSIPFSATTPGFRNAQAVADLSASIGAAVE</sequence>
<feature type="domain" description="Fe/B12 periplasmic-binding" evidence="3">
    <location>
        <begin position="65"/>
        <end position="332"/>
    </location>
</feature>
<accession>A0ABV8TWC5</accession>
<evidence type="ECO:0000256" key="1">
    <source>
        <dbReference type="ARBA" id="ARBA00008814"/>
    </source>
</evidence>
<feature type="chain" id="PRO_5047028327" evidence="2">
    <location>
        <begin position="37"/>
        <end position="332"/>
    </location>
</feature>
<dbReference type="PANTHER" id="PTHR30535:SF7">
    <property type="entry name" value="IRON(III) DICITRATE-BINDING PROTEIN"/>
    <property type="match status" value="1"/>
</dbReference>
<comment type="caution">
    <text evidence="4">The sequence shown here is derived from an EMBL/GenBank/DDBJ whole genome shotgun (WGS) entry which is preliminary data.</text>
</comment>
<evidence type="ECO:0000256" key="2">
    <source>
        <dbReference type="SAM" id="SignalP"/>
    </source>
</evidence>
<reference evidence="5" key="1">
    <citation type="journal article" date="2019" name="Int. J. Syst. Evol. Microbiol.">
        <title>The Global Catalogue of Microorganisms (GCM) 10K type strain sequencing project: providing services to taxonomists for standard genome sequencing and annotation.</title>
        <authorList>
            <consortium name="The Broad Institute Genomics Platform"/>
            <consortium name="The Broad Institute Genome Sequencing Center for Infectious Disease"/>
            <person name="Wu L."/>
            <person name="Ma J."/>
        </authorList>
    </citation>
    <scope>NUCLEOTIDE SEQUENCE [LARGE SCALE GENOMIC DNA]</scope>
    <source>
        <strain evidence="5">IBRC-M 10908</strain>
    </source>
</reference>
<name>A0ABV8TWC5_9ACTN</name>
<keyword evidence="2" id="KW-0732">Signal</keyword>
<dbReference type="InterPro" id="IPR002491">
    <property type="entry name" value="ABC_transptr_periplasmic_BD"/>
</dbReference>
<dbReference type="EMBL" id="JBHSDK010000008">
    <property type="protein sequence ID" value="MFC4334698.1"/>
    <property type="molecule type" value="Genomic_DNA"/>
</dbReference>
<dbReference type="Gene3D" id="3.40.50.1980">
    <property type="entry name" value="Nitrogenase molybdenum iron protein domain"/>
    <property type="match status" value="2"/>
</dbReference>
<feature type="signal peptide" evidence="2">
    <location>
        <begin position="1"/>
        <end position="36"/>
    </location>
</feature>
<dbReference type="PROSITE" id="PS51257">
    <property type="entry name" value="PROKAR_LIPOPROTEIN"/>
    <property type="match status" value="1"/>
</dbReference>
<dbReference type="InterPro" id="IPR050902">
    <property type="entry name" value="ABC_Transporter_SBP"/>
</dbReference>
<gene>
    <name evidence="4" type="ORF">ACFPET_05755</name>
</gene>
<dbReference type="PANTHER" id="PTHR30535">
    <property type="entry name" value="VITAMIN B12-BINDING PROTEIN"/>
    <property type="match status" value="1"/>
</dbReference>
<protein>
    <submittedName>
        <fullName evidence="4">ABC transporter substrate-binding protein</fullName>
    </submittedName>
</protein>
<evidence type="ECO:0000259" key="3">
    <source>
        <dbReference type="PROSITE" id="PS50983"/>
    </source>
</evidence>
<comment type="similarity">
    <text evidence="1">Belongs to the bacterial solute-binding protein 8 family.</text>
</comment>
<evidence type="ECO:0000313" key="5">
    <source>
        <dbReference type="Proteomes" id="UP001595823"/>
    </source>
</evidence>
<proteinExistence type="inferred from homology"/>